<dbReference type="EMBL" id="CP131913">
    <property type="protein sequence ID" value="WLI72729.1"/>
    <property type="molecule type" value="Genomic_DNA"/>
</dbReference>
<keyword evidence="1" id="KW-0732">Signal</keyword>
<proteinExistence type="predicted"/>
<feature type="chain" id="PRO_5045780466" evidence="1">
    <location>
        <begin position="31"/>
        <end position="170"/>
    </location>
</feature>
<dbReference type="InterPro" id="IPR015001">
    <property type="entry name" value="DUF1850"/>
</dbReference>
<evidence type="ECO:0000313" key="2">
    <source>
        <dbReference type="EMBL" id="WLI72729.1"/>
    </source>
</evidence>
<reference evidence="2 3" key="1">
    <citation type="submission" date="2023-08" db="EMBL/GenBank/DDBJ databases">
        <title>Transcriptome Analysis of Halomonas alkalicola CICC 11012s to Identify the Genes Involved in Alkaline Tolerances.</title>
        <authorList>
            <person name="Zhai L."/>
        </authorList>
    </citation>
    <scope>NUCLEOTIDE SEQUENCE [LARGE SCALE GENOMIC DNA]</scope>
    <source>
        <strain evidence="2 3">CICC 11012s</strain>
    </source>
</reference>
<gene>
    <name evidence="2" type="ORF">B6N23_13325</name>
</gene>
<organism evidence="2 3">
    <name type="scientific">Halomonas alkalicola</name>
    <dbReference type="NCBI Taxonomy" id="1930622"/>
    <lineage>
        <taxon>Bacteria</taxon>
        <taxon>Pseudomonadati</taxon>
        <taxon>Pseudomonadota</taxon>
        <taxon>Gammaproteobacteria</taxon>
        <taxon>Oceanospirillales</taxon>
        <taxon>Halomonadaceae</taxon>
        <taxon>Halomonas</taxon>
    </lineage>
</organism>
<dbReference type="Pfam" id="PF08905">
    <property type="entry name" value="DUF1850"/>
    <property type="match status" value="1"/>
</dbReference>
<evidence type="ECO:0000313" key="3">
    <source>
        <dbReference type="Proteomes" id="UP001235344"/>
    </source>
</evidence>
<evidence type="ECO:0000256" key="1">
    <source>
        <dbReference type="SAM" id="SignalP"/>
    </source>
</evidence>
<keyword evidence="3" id="KW-1185">Reference proteome</keyword>
<dbReference type="Proteomes" id="UP001235344">
    <property type="component" value="Chromosome"/>
</dbReference>
<accession>A0ABY9H2V4</accession>
<sequence>MSSSIHDVSRRAFGPAAFALCLLLAPSAHADDEGWLEVTADNGRRIASLPMPEGEAWCLEWNHSVAGFPVQDCYRYRHREGLMVLERSHQPDFAAGLGHVPGRGRQVSDGEGGYWIEEIDEPVPGNRYRLRVGSPEVNHRLLHEGRRLSLSDQAAGERVTIHLRTSASTS</sequence>
<name>A0ABY9H2V4_9GAMM</name>
<dbReference type="RefSeq" id="WP_305499709.1">
    <property type="nucleotide sequence ID" value="NZ_CP131913.1"/>
</dbReference>
<feature type="signal peptide" evidence="1">
    <location>
        <begin position="1"/>
        <end position="30"/>
    </location>
</feature>
<protein>
    <submittedName>
        <fullName evidence="2">DUF1850 domain-containing protein</fullName>
    </submittedName>
</protein>